<dbReference type="InterPro" id="IPR036388">
    <property type="entry name" value="WH-like_DNA-bd_sf"/>
</dbReference>
<dbReference type="RefSeq" id="WP_188650223.1">
    <property type="nucleotide sequence ID" value="NZ_BMIN01000001.1"/>
</dbReference>
<dbReference type="Pfam" id="PF04542">
    <property type="entry name" value="Sigma70_r2"/>
    <property type="match status" value="1"/>
</dbReference>
<name>A0ABQ1PLB7_9BACI</name>
<dbReference type="PANTHER" id="PTHR43133">
    <property type="entry name" value="RNA POLYMERASE ECF-TYPE SIGMA FACTO"/>
    <property type="match status" value="1"/>
</dbReference>
<dbReference type="Gene3D" id="1.10.10.10">
    <property type="entry name" value="Winged helix-like DNA-binding domain superfamily/Winged helix DNA-binding domain"/>
    <property type="match status" value="1"/>
</dbReference>
<dbReference type="PANTHER" id="PTHR43133:SF60">
    <property type="entry name" value="RNA POLYMERASE SIGMA FACTOR SIGV"/>
    <property type="match status" value="1"/>
</dbReference>
<evidence type="ECO:0000313" key="7">
    <source>
        <dbReference type="EMBL" id="GGC99230.1"/>
    </source>
</evidence>
<evidence type="ECO:0000313" key="8">
    <source>
        <dbReference type="Proteomes" id="UP000642571"/>
    </source>
</evidence>
<dbReference type="NCBIfam" id="TIGR02937">
    <property type="entry name" value="sigma70-ECF"/>
    <property type="match status" value="1"/>
</dbReference>
<dbReference type="Proteomes" id="UP000642571">
    <property type="component" value="Unassembled WGS sequence"/>
</dbReference>
<dbReference type="NCBIfam" id="NF007216">
    <property type="entry name" value="PRK09638.1"/>
    <property type="match status" value="1"/>
</dbReference>
<feature type="domain" description="RNA polymerase sigma-70 region 2" evidence="5">
    <location>
        <begin position="22"/>
        <end position="88"/>
    </location>
</feature>
<keyword evidence="4" id="KW-0804">Transcription</keyword>
<proteinExistence type="inferred from homology"/>
<evidence type="ECO:0000256" key="2">
    <source>
        <dbReference type="ARBA" id="ARBA00023015"/>
    </source>
</evidence>
<evidence type="ECO:0000256" key="3">
    <source>
        <dbReference type="ARBA" id="ARBA00023082"/>
    </source>
</evidence>
<keyword evidence="2" id="KW-0805">Transcription regulation</keyword>
<keyword evidence="3" id="KW-0731">Sigma factor</keyword>
<dbReference type="InterPro" id="IPR014284">
    <property type="entry name" value="RNA_pol_sigma-70_dom"/>
</dbReference>
<evidence type="ECO:0000256" key="1">
    <source>
        <dbReference type="ARBA" id="ARBA00010641"/>
    </source>
</evidence>
<dbReference type="SUPFAM" id="SSF88659">
    <property type="entry name" value="Sigma3 and sigma4 domains of RNA polymerase sigma factors"/>
    <property type="match status" value="1"/>
</dbReference>
<accession>A0ABQ1PLB7</accession>
<comment type="similarity">
    <text evidence="1">Belongs to the sigma-70 factor family. ECF subfamily.</text>
</comment>
<dbReference type="InterPro" id="IPR013325">
    <property type="entry name" value="RNA_pol_sigma_r2"/>
</dbReference>
<feature type="domain" description="RNA polymerase sigma factor 70 region 4 type 2" evidence="6">
    <location>
        <begin position="113"/>
        <end position="160"/>
    </location>
</feature>
<dbReference type="InterPro" id="IPR013249">
    <property type="entry name" value="RNA_pol_sigma70_r4_t2"/>
</dbReference>
<dbReference type="InterPro" id="IPR007627">
    <property type="entry name" value="RNA_pol_sigma70_r2"/>
</dbReference>
<dbReference type="Pfam" id="PF08281">
    <property type="entry name" value="Sigma70_r4_2"/>
    <property type="match status" value="1"/>
</dbReference>
<dbReference type="Gene3D" id="1.10.1740.10">
    <property type="match status" value="1"/>
</dbReference>
<dbReference type="SUPFAM" id="SSF88946">
    <property type="entry name" value="Sigma2 domain of RNA polymerase sigma factors"/>
    <property type="match status" value="1"/>
</dbReference>
<gene>
    <name evidence="7" type="primary">sigY</name>
    <name evidence="7" type="ORF">GCM10011389_03100</name>
</gene>
<evidence type="ECO:0000259" key="6">
    <source>
        <dbReference type="Pfam" id="PF08281"/>
    </source>
</evidence>
<dbReference type="CDD" id="cd06171">
    <property type="entry name" value="Sigma70_r4"/>
    <property type="match status" value="1"/>
</dbReference>
<dbReference type="InterPro" id="IPR013324">
    <property type="entry name" value="RNA_pol_sigma_r3/r4-like"/>
</dbReference>
<comment type="caution">
    <text evidence="7">The sequence shown here is derived from an EMBL/GenBank/DDBJ whole genome shotgun (WGS) entry which is preliminary data.</text>
</comment>
<dbReference type="InterPro" id="IPR039425">
    <property type="entry name" value="RNA_pol_sigma-70-like"/>
</dbReference>
<evidence type="ECO:0000259" key="5">
    <source>
        <dbReference type="Pfam" id="PF04542"/>
    </source>
</evidence>
<reference evidence="8" key="1">
    <citation type="journal article" date="2019" name="Int. J. Syst. Evol. Microbiol.">
        <title>The Global Catalogue of Microorganisms (GCM) 10K type strain sequencing project: providing services to taxonomists for standard genome sequencing and annotation.</title>
        <authorList>
            <consortium name="The Broad Institute Genomics Platform"/>
            <consortium name="The Broad Institute Genome Sequencing Center for Infectious Disease"/>
            <person name="Wu L."/>
            <person name="Ma J."/>
        </authorList>
    </citation>
    <scope>NUCLEOTIDE SEQUENCE [LARGE SCALE GENOMIC DNA]</scope>
    <source>
        <strain evidence="8">CGMCC 1.15353</strain>
    </source>
</reference>
<evidence type="ECO:0000256" key="4">
    <source>
        <dbReference type="ARBA" id="ARBA00023163"/>
    </source>
</evidence>
<organism evidence="7 8">
    <name type="scientific">Pontibacillus salipaludis</name>
    <dbReference type="NCBI Taxonomy" id="1697394"/>
    <lineage>
        <taxon>Bacteria</taxon>
        <taxon>Bacillati</taxon>
        <taxon>Bacillota</taxon>
        <taxon>Bacilli</taxon>
        <taxon>Bacillales</taxon>
        <taxon>Bacillaceae</taxon>
        <taxon>Pontibacillus</taxon>
    </lineage>
</organism>
<dbReference type="EMBL" id="BMIN01000001">
    <property type="protein sequence ID" value="GGC99230.1"/>
    <property type="molecule type" value="Genomic_DNA"/>
</dbReference>
<sequence length="170" mass="20127">MEEEVLNKIKKGDQHALAEVLKDHYEFLFKYTVQLTGNKEMAKDITQETMVKVIHSIHKYEKRAKFSTWIIQIATNIFLDMKRKEKRRKQYLKENEGSFDFKSNMENGWSETLEVLSSLEDSYRIPILLKHLYGYEYKEIGQMIGLKAGTVKSRVHYGLELLRKEMQGDE</sequence>
<keyword evidence="8" id="KW-1185">Reference proteome</keyword>
<protein>
    <submittedName>
        <fullName evidence="7">RNA polymerase sigma factor SigY</fullName>
    </submittedName>
</protein>